<dbReference type="InterPro" id="IPR008207">
    <property type="entry name" value="Sig_transdc_His_kin_Hpt_dom"/>
</dbReference>
<dbReference type="Proteomes" id="UP000249524">
    <property type="component" value="Unassembled WGS sequence"/>
</dbReference>
<dbReference type="GO" id="GO:0004672">
    <property type="term" value="F:protein kinase activity"/>
    <property type="evidence" value="ECO:0007669"/>
    <property type="project" value="UniProtKB-ARBA"/>
</dbReference>
<dbReference type="Gene3D" id="1.20.120.160">
    <property type="entry name" value="HPT domain"/>
    <property type="match status" value="1"/>
</dbReference>
<dbReference type="EMBL" id="QFYS01000009">
    <property type="protein sequence ID" value="RAK63151.1"/>
    <property type="molecule type" value="Genomic_DNA"/>
</dbReference>
<keyword evidence="4" id="KW-1185">Reference proteome</keyword>
<evidence type="ECO:0000256" key="1">
    <source>
        <dbReference type="ARBA" id="ARBA00023012"/>
    </source>
</evidence>
<organism evidence="3 4">
    <name type="scientific">Phenylobacterium kunshanense</name>
    <dbReference type="NCBI Taxonomy" id="1445034"/>
    <lineage>
        <taxon>Bacteria</taxon>
        <taxon>Pseudomonadati</taxon>
        <taxon>Pseudomonadota</taxon>
        <taxon>Alphaproteobacteria</taxon>
        <taxon>Caulobacterales</taxon>
        <taxon>Caulobacteraceae</taxon>
        <taxon>Phenylobacterium</taxon>
    </lineage>
</organism>
<dbReference type="InterPro" id="IPR036641">
    <property type="entry name" value="HPT_dom_sf"/>
</dbReference>
<accession>A0A328B9M4</accession>
<protein>
    <submittedName>
        <fullName evidence="3">Hpt domain-containing protein</fullName>
    </submittedName>
</protein>
<dbReference type="OrthoDB" id="7173540at2"/>
<name>A0A328B9M4_9CAUL</name>
<evidence type="ECO:0000313" key="3">
    <source>
        <dbReference type="EMBL" id="RAK63151.1"/>
    </source>
</evidence>
<dbReference type="GO" id="GO:0000160">
    <property type="term" value="P:phosphorelay signal transduction system"/>
    <property type="evidence" value="ECO:0007669"/>
    <property type="project" value="UniProtKB-KW"/>
</dbReference>
<feature type="domain" description="HPt" evidence="2">
    <location>
        <begin position="53"/>
        <end position="101"/>
    </location>
</feature>
<proteinExistence type="predicted"/>
<keyword evidence="1" id="KW-0902">Two-component regulatory system</keyword>
<gene>
    <name evidence="3" type="ORF">DJ019_17555</name>
</gene>
<sequence length="110" mass="11512">MRRRGSSGAGMEFDYLEGFAAGDMQVVTEVLALFQGQAEGWRVKLEAPGEGWRDLAHTIKGAARGIGATALGDVADRAERGDASMAPELKTALDATVADIEGYLTRIGGG</sequence>
<dbReference type="AlphaFoldDB" id="A0A328B9M4"/>
<comment type="caution">
    <text evidence="3">The sequence shown here is derived from an EMBL/GenBank/DDBJ whole genome shotgun (WGS) entry which is preliminary data.</text>
</comment>
<evidence type="ECO:0000259" key="2">
    <source>
        <dbReference type="Pfam" id="PF01627"/>
    </source>
</evidence>
<evidence type="ECO:0000313" key="4">
    <source>
        <dbReference type="Proteomes" id="UP000249524"/>
    </source>
</evidence>
<dbReference type="Pfam" id="PF01627">
    <property type="entry name" value="Hpt"/>
    <property type="match status" value="1"/>
</dbReference>
<dbReference type="SUPFAM" id="SSF47226">
    <property type="entry name" value="Histidine-containing phosphotransfer domain, HPT domain"/>
    <property type="match status" value="1"/>
</dbReference>
<reference evidence="3 4" key="1">
    <citation type="submission" date="2018-05" db="EMBL/GenBank/DDBJ databases">
        <authorList>
            <person name="Lanie J.A."/>
            <person name="Ng W.-L."/>
            <person name="Kazmierczak K.M."/>
            <person name="Andrzejewski T.M."/>
            <person name="Davidsen T.M."/>
            <person name="Wayne K.J."/>
            <person name="Tettelin H."/>
            <person name="Glass J.I."/>
            <person name="Rusch D."/>
            <person name="Podicherti R."/>
            <person name="Tsui H.-C.T."/>
            <person name="Winkler M.E."/>
        </authorList>
    </citation>
    <scope>NUCLEOTIDE SEQUENCE [LARGE SCALE GENOMIC DNA]</scope>
    <source>
        <strain evidence="3 4">BUT-10</strain>
    </source>
</reference>